<protein>
    <submittedName>
        <fullName evidence="2">Uncharacterized protein</fullName>
    </submittedName>
</protein>
<evidence type="ECO:0000313" key="2">
    <source>
        <dbReference type="EMBL" id="KFG62468.1"/>
    </source>
</evidence>
<feature type="region of interest" description="Disordered" evidence="1">
    <location>
        <begin position="1"/>
        <end position="60"/>
    </location>
</feature>
<gene>
    <name evidence="2" type="ORF">TGRUB_367140</name>
</gene>
<dbReference type="AlphaFoldDB" id="A0A086M0Q0"/>
<dbReference type="PANTHER" id="PTHR13484">
    <property type="entry name" value="FIP1-LIKE 1 PROTEIN"/>
    <property type="match status" value="1"/>
</dbReference>
<feature type="compositionally biased region" description="Basic residues" evidence="1">
    <location>
        <begin position="43"/>
        <end position="55"/>
    </location>
</feature>
<feature type="compositionally biased region" description="Polar residues" evidence="1">
    <location>
        <begin position="1"/>
        <end position="20"/>
    </location>
</feature>
<comment type="caution">
    <text evidence="2">The sequence shown here is derived from an EMBL/GenBank/DDBJ whole genome shotgun (WGS) entry which is preliminary data.</text>
</comment>
<organism evidence="2 3">
    <name type="scientific">Toxoplasma gondii RUB</name>
    <dbReference type="NCBI Taxonomy" id="935652"/>
    <lineage>
        <taxon>Eukaryota</taxon>
        <taxon>Sar</taxon>
        <taxon>Alveolata</taxon>
        <taxon>Apicomplexa</taxon>
        <taxon>Conoidasida</taxon>
        <taxon>Coccidia</taxon>
        <taxon>Eucoccidiorida</taxon>
        <taxon>Eimeriorina</taxon>
        <taxon>Sarcocystidae</taxon>
        <taxon>Toxoplasma</taxon>
    </lineage>
</organism>
<evidence type="ECO:0000313" key="3">
    <source>
        <dbReference type="Proteomes" id="UP000028834"/>
    </source>
</evidence>
<feature type="region of interest" description="Disordered" evidence="1">
    <location>
        <begin position="272"/>
        <end position="408"/>
    </location>
</feature>
<evidence type="ECO:0000256" key="1">
    <source>
        <dbReference type="SAM" id="MobiDB-lite"/>
    </source>
</evidence>
<dbReference type="EMBL" id="AFYV02001279">
    <property type="protein sequence ID" value="KFG62468.1"/>
    <property type="molecule type" value="Genomic_DNA"/>
</dbReference>
<dbReference type="PANTHER" id="PTHR13484:SF0">
    <property type="entry name" value="PRE-MRNA 3'-END-PROCESSING FACTOR FIP1"/>
    <property type="match status" value="1"/>
</dbReference>
<dbReference type="VEuPathDB" id="ToxoDB:TGRUB_367140"/>
<reference evidence="2 3" key="1">
    <citation type="submission" date="2014-05" db="EMBL/GenBank/DDBJ databases">
        <authorList>
            <person name="Sibley D."/>
            <person name="Venepally P."/>
            <person name="Karamycheva S."/>
            <person name="Hadjithomas M."/>
            <person name="Khan A."/>
            <person name="Brunk B."/>
            <person name="Roos D."/>
            <person name="Caler E."/>
            <person name="Lorenzi H."/>
        </authorList>
    </citation>
    <scope>NUCLEOTIDE SEQUENCE [LARGE SCALE GENOMIC DNA]</scope>
    <source>
        <strain evidence="2 3">RUB</strain>
    </source>
</reference>
<dbReference type="InterPro" id="IPR051187">
    <property type="entry name" value="Pre-mRNA_3'-end_processing_reg"/>
</dbReference>
<name>A0A086M0Q0_TOXGO</name>
<dbReference type="GO" id="GO:0005847">
    <property type="term" value="C:mRNA cleavage and polyadenylation specificity factor complex"/>
    <property type="evidence" value="ECO:0007669"/>
    <property type="project" value="TreeGrafter"/>
</dbReference>
<dbReference type="Proteomes" id="UP000028834">
    <property type="component" value="Unassembled WGS sequence"/>
</dbReference>
<accession>A0A086M0Q0</accession>
<sequence>MQTVSLHSRSSLTKSDANDLSNREKNANNQTQDLQTHRDEKRRQKRRQKRKNSREKRRDEGRRQVSLCLSTVGSLLDLVDFAFWNSFQSDEFSFLCEEHSVLPFLETTLTLHLLQHVHLLSVVPALLPSAPHDCVSSPSASLLQVHLGRRPLGLLRMSLAFSLLPLSLRRLVQIDRLLLPRGFDFSSQACSPVDAAGALCRSRTEQVTPGTNGVAQFLQALHLSSECSRRECLRLIAVALRINARDKASERKTFETLPCTKKFTWWCTALGRGTGELGPTERGAPEEREDDDEEEEREDDDEEEEREDDDEEEREDDEEEEREDDDEEQEREDDDEEEEREDDDEEEEREDDDEEEEREGDDEEEEREDDDEEEEREDDDEEEEREDDDEEEEREEEEKGEDEEEKCV</sequence>
<feature type="compositionally biased region" description="Acidic residues" evidence="1">
    <location>
        <begin position="287"/>
        <end position="408"/>
    </location>
</feature>
<proteinExistence type="predicted"/>